<dbReference type="PRINTS" id="PR00147">
    <property type="entry name" value="DNAPHOTLYASE"/>
</dbReference>
<dbReference type="GO" id="GO:0003677">
    <property type="term" value="F:DNA binding"/>
    <property type="evidence" value="ECO:0007669"/>
    <property type="project" value="TreeGrafter"/>
</dbReference>
<sequence length="434" mass="51831">MEQPEINIFWFRRDLRLFDNSALFHALKSGKPVLPVFIFDTLILEQLSDKQDKRVNFIYDALRKINETLKDYNSSLLIMHDTPLNAFQELANRYLINEVFTNHDYEPYAIHRDRQIANFLSEKNISFHTFKDQVIWEKSEVMKPDGTPYKVFTPYSKQWKHHYKLNPPEEFPSENYLSEFYTEIHPFPELSKLGFEKAISEIPKFSSSEEIIINYHKTRNLPAVEGTSFAGVCLRFGTVSVRQLVKLGSAHNEHWLNELIWREFFMMILYHYPKVEHQNFKRKYDRIQWRNNEDEFRLWCKGETGYPMVDAGMRQLNETGWMHNRVRMIVAGFLTKHLLIDWRWGEAYFAEKLLDYELASNNGNWQWAAGTGCDAAPYFRIFNPSEQLKKFDPDLKYIKRWIPDFRAGYLPEMVEHKFARQRALETYKTAIQEL</sequence>
<feature type="binding site" evidence="5">
    <location>
        <position position="255"/>
    </location>
    <ligand>
        <name>FAD</name>
        <dbReference type="ChEBI" id="CHEBI:57692"/>
    </ligand>
</feature>
<dbReference type="SUPFAM" id="SSF48173">
    <property type="entry name" value="Cryptochrome/photolyase FAD-binding domain"/>
    <property type="match status" value="1"/>
</dbReference>
<dbReference type="SUPFAM" id="SSF52425">
    <property type="entry name" value="Cryptochrome/photolyase, N-terminal domain"/>
    <property type="match status" value="1"/>
</dbReference>
<dbReference type="Proteomes" id="UP000610456">
    <property type="component" value="Unassembled WGS sequence"/>
</dbReference>
<comment type="caution">
    <text evidence="9">The sequence shown here is derived from an EMBL/GenBank/DDBJ whole genome shotgun (WGS) entry which is preliminary data.</text>
</comment>
<evidence type="ECO:0000256" key="4">
    <source>
        <dbReference type="ARBA" id="ARBA00022991"/>
    </source>
</evidence>
<dbReference type="InterPro" id="IPR005101">
    <property type="entry name" value="Cryptochr/Photolyase_FAD-bd"/>
</dbReference>
<keyword evidence="3 5" id="KW-0274">FAD</keyword>
<dbReference type="InterPro" id="IPR036134">
    <property type="entry name" value="Crypto/Photolyase_FAD-like_sf"/>
</dbReference>
<keyword evidence="4 7" id="KW-0157">Chromophore</keyword>
<dbReference type="Gene3D" id="1.10.579.10">
    <property type="entry name" value="DNA Cyclobutane Dipyrimidine Photolyase, subunit A, domain 3"/>
    <property type="match status" value="1"/>
</dbReference>
<reference evidence="9" key="2">
    <citation type="submission" date="2020-09" db="EMBL/GenBank/DDBJ databases">
        <authorList>
            <person name="Sun Q."/>
            <person name="Kim S."/>
        </authorList>
    </citation>
    <scope>NUCLEOTIDE SEQUENCE</scope>
    <source>
        <strain evidence="9">KCTC 12719</strain>
    </source>
</reference>
<evidence type="ECO:0000256" key="6">
    <source>
        <dbReference type="PIRSR" id="PIRSR602081-2"/>
    </source>
</evidence>
<comment type="cofactor">
    <cofactor evidence="5">
        <name>FAD</name>
        <dbReference type="ChEBI" id="CHEBI:57692"/>
    </cofactor>
    <text evidence="5">Binds 1 FAD per subunit.</text>
</comment>
<evidence type="ECO:0000256" key="1">
    <source>
        <dbReference type="ARBA" id="ARBA00001932"/>
    </source>
</evidence>
<evidence type="ECO:0000313" key="9">
    <source>
        <dbReference type="EMBL" id="GHA42316.1"/>
    </source>
</evidence>
<dbReference type="GO" id="GO:0006950">
    <property type="term" value="P:response to stress"/>
    <property type="evidence" value="ECO:0007669"/>
    <property type="project" value="UniProtKB-ARBA"/>
</dbReference>
<dbReference type="GO" id="GO:0003904">
    <property type="term" value="F:deoxyribodipyrimidine photo-lyase activity"/>
    <property type="evidence" value="ECO:0007669"/>
    <property type="project" value="TreeGrafter"/>
</dbReference>
<dbReference type="GO" id="GO:0006139">
    <property type="term" value="P:nucleobase-containing compound metabolic process"/>
    <property type="evidence" value="ECO:0007669"/>
    <property type="project" value="UniProtKB-ARBA"/>
</dbReference>
<feature type="site" description="Electron transfer via tryptophanyl radical" evidence="6">
    <location>
        <position position="289"/>
    </location>
</feature>
<evidence type="ECO:0000313" key="10">
    <source>
        <dbReference type="Proteomes" id="UP000610456"/>
    </source>
</evidence>
<evidence type="ECO:0000256" key="2">
    <source>
        <dbReference type="ARBA" id="ARBA00022630"/>
    </source>
</evidence>
<dbReference type="InterPro" id="IPR014729">
    <property type="entry name" value="Rossmann-like_a/b/a_fold"/>
</dbReference>
<dbReference type="GO" id="GO:0009416">
    <property type="term" value="P:response to light stimulus"/>
    <property type="evidence" value="ECO:0007669"/>
    <property type="project" value="TreeGrafter"/>
</dbReference>
<feature type="site" description="Electron transfer via tryptophanyl radical" evidence="6">
    <location>
        <position position="365"/>
    </location>
</feature>
<dbReference type="Pfam" id="PF03441">
    <property type="entry name" value="FAD_binding_7"/>
    <property type="match status" value="1"/>
</dbReference>
<dbReference type="PANTHER" id="PTHR11455:SF9">
    <property type="entry name" value="CRYPTOCHROME CIRCADIAN CLOCK 5 ISOFORM X1"/>
    <property type="match status" value="1"/>
</dbReference>
<dbReference type="InterPro" id="IPR036155">
    <property type="entry name" value="Crypto/Photolyase_N_sf"/>
</dbReference>
<dbReference type="PANTHER" id="PTHR11455">
    <property type="entry name" value="CRYPTOCHROME"/>
    <property type="match status" value="1"/>
</dbReference>
<dbReference type="Pfam" id="PF00875">
    <property type="entry name" value="DNA_photolyase"/>
    <property type="match status" value="1"/>
</dbReference>
<dbReference type="RefSeq" id="WP_189605059.1">
    <property type="nucleotide sequence ID" value="NZ_BMXB01000010.1"/>
</dbReference>
<dbReference type="Gene3D" id="3.40.50.620">
    <property type="entry name" value="HUPs"/>
    <property type="match status" value="1"/>
</dbReference>
<evidence type="ECO:0000259" key="8">
    <source>
        <dbReference type="PROSITE" id="PS51645"/>
    </source>
</evidence>
<comment type="similarity">
    <text evidence="7">Belongs to the DNA photolyase family.</text>
</comment>
<dbReference type="InterPro" id="IPR002081">
    <property type="entry name" value="Cryptochrome/DNA_photolyase_1"/>
</dbReference>
<proteinExistence type="inferred from homology"/>
<protein>
    <submittedName>
        <fullName evidence="9">Deoxyribodipyrimidine photo-lyase</fullName>
    </submittedName>
</protein>
<reference evidence="9" key="1">
    <citation type="journal article" date="2014" name="Int. J. Syst. Evol. Microbiol.">
        <title>Complete genome sequence of Corynebacterium casei LMG S-19264T (=DSM 44701T), isolated from a smear-ripened cheese.</title>
        <authorList>
            <consortium name="US DOE Joint Genome Institute (JGI-PGF)"/>
            <person name="Walter F."/>
            <person name="Albersmeier A."/>
            <person name="Kalinowski J."/>
            <person name="Ruckert C."/>
        </authorList>
    </citation>
    <scope>NUCLEOTIDE SEQUENCE</scope>
    <source>
        <strain evidence="9">KCTC 12719</strain>
    </source>
</reference>
<evidence type="ECO:0000256" key="7">
    <source>
        <dbReference type="RuleBase" id="RU004182"/>
    </source>
</evidence>
<evidence type="ECO:0000256" key="5">
    <source>
        <dbReference type="PIRSR" id="PIRSR602081-1"/>
    </source>
</evidence>
<dbReference type="GO" id="GO:0071949">
    <property type="term" value="F:FAD binding"/>
    <property type="evidence" value="ECO:0007669"/>
    <property type="project" value="TreeGrafter"/>
</dbReference>
<organism evidence="9 10">
    <name type="scientific">Salinimicrobium marinum</name>
    <dbReference type="NCBI Taxonomy" id="680283"/>
    <lineage>
        <taxon>Bacteria</taxon>
        <taxon>Pseudomonadati</taxon>
        <taxon>Bacteroidota</taxon>
        <taxon>Flavobacteriia</taxon>
        <taxon>Flavobacteriales</taxon>
        <taxon>Flavobacteriaceae</taxon>
        <taxon>Salinimicrobium</taxon>
    </lineage>
</organism>
<feature type="binding site" evidence="5">
    <location>
        <begin position="258"/>
        <end position="265"/>
    </location>
    <ligand>
        <name>FAD</name>
        <dbReference type="ChEBI" id="CHEBI:57692"/>
    </ligand>
</feature>
<dbReference type="InterPro" id="IPR018394">
    <property type="entry name" value="DNA_photolyase_1_CS_C"/>
</dbReference>
<keyword evidence="2 5" id="KW-0285">Flavoprotein</keyword>
<dbReference type="EMBL" id="BMXB01000010">
    <property type="protein sequence ID" value="GHA42316.1"/>
    <property type="molecule type" value="Genomic_DNA"/>
</dbReference>
<feature type="binding site" evidence="5">
    <location>
        <position position="215"/>
    </location>
    <ligand>
        <name>FAD</name>
        <dbReference type="ChEBI" id="CHEBI:57692"/>
    </ligand>
</feature>
<keyword evidence="10" id="KW-1185">Reference proteome</keyword>
<gene>
    <name evidence="9" type="primary">phrB1</name>
    <name evidence="9" type="ORF">GCM10007103_24540</name>
</gene>
<dbReference type="PROSITE" id="PS00394">
    <property type="entry name" value="DNA_PHOTOLYASES_1_1"/>
    <property type="match status" value="1"/>
</dbReference>
<dbReference type="PROSITE" id="PS51645">
    <property type="entry name" value="PHR_CRY_ALPHA_BETA"/>
    <property type="match status" value="1"/>
</dbReference>
<feature type="site" description="Electron transfer via tryptophanyl radical" evidence="6">
    <location>
        <position position="342"/>
    </location>
</feature>
<comment type="cofactor">
    <cofactor evidence="1">
        <name>(6R)-5,10-methylene-5,6,7,8-tetrahydrofolate</name>
        <dbReference type="ChEBI" id="CHEBI:15636"/>
    </cofactor>
</comment>
<dbReference type="AlphaFoldDB" id="A0A918SGS0"/>
<dbReference type="InterPro" id="IPR006050">
    <property type="entry name" value="DNA_photolyase_N"/>
</dbReference>
<accession>A0A918SGS0</accession>
<evidence type="ECO:0000256" key="3">
    <source>
        <dbReference type="ARBA" id="ARBA00022827"/>
    </source>
</evidence>
<name>A0A918SGS0_9FLAO</name>
<dbReference type="Gene3D" id="1.25.40.80">
    <property type="match status" value="1"/>
</dbReference>
<feature type="domain" description="Photolyase/cryptochrome alpha/beta" evidence="8">
    <location>
        <begin position="5"/>
        <end position="135"/>
    </location>
</feature>